<accession>A0A4Y9S506</accession>
<dbReference type="OrthoDB" id="5488419at2"/>
<dbReference type="PANTHER" id="PTHR43364">
    <property type="entry name" value="NADH-SPECIFIC METHYLGLYOXAL REDUCTASE-RELATED"/>
    <property type="match status" value="1"/>
</dbReference>
<comment type="caution">
    <text evidence="3">The sequence shown here is derived from an EMBL/GenBank/DDBJ whole genome shotgun (WGS) entry which is preliminary data.</text>
</comment>
<sequence length="88" mass="9552">ALYGGTAEQDRPVVDALDACAQARGLPLAQVALAWLLHDRRVTAPVIGATRIEHIDHACAALEVQLSAAERAALERPYRPRPWSFAEP</sequence>
<dbReference type="SUPFAM" id="SSF51430">
    <property type="entry name" value="NAD(P)-linked oxidoreductase"/>
    <property type="match status" value="1"/>
</dbReference>
<evidence type="ECO:0000259" key="2">
    <source>
        <dbReference type="Pfam" id="PF00248"/>
    </source>
</evidence>
<proteinExistence type="predicted"/>
<dbReference type="RefSeq" id="WP_135208288.1">
    <property type="nucleotide sequence ID" value="NZ_SPVF01000211.1"/>
</dbReference>
<dbReference type="Gene3D" id="3.20.20.100">
    <property type="entry name" value="NADP-dependent oxidoreductase domain"/>
    <property type="match status" value="1"/>
</dbReference>
<feature type="domain" description="NADP-dependent oxidoreductase" evidence="2">
    <location>
        <begin position="11"/>
        <end position="75"/>
    </location>
</feature>
<evidence type="ECO:0000256" key="1">
    <source>
        <dbReference type="ARBA" id="ARBA00023002"/>
    </source>
</evidence>
<keyword evidence="4" id="KW-1185">Reference proteome</keyword>
<name>A0A4Y9S506_9BURK</name>
<dbReference type="InterPro" id="IPR023210">
    <property type="entry name" value="NADP_OxRdtase_dom"/>
</dbReference>
<dbReference type="Pfam" id="PF00248">
    <property type="entry name" value="Aldo_ket_red"/>
    <property type="match status" value="1"/>
</dbReference>
<dbReference type="PANTHER" id="PTHR43364:SF4">
    <property type="entry name" value="NAD(P)-LINKED OXIDOREDUCTASE SUPERFAMILY PROTEIN"/>
    <property type="match status" value="1"/>
</dbReference>
<organism evidence="3 4">
    <name type="scientific">Zemynaea arenosa</name>
    <dbReference type="NCBI Taxonomy" id="2561931"/>
    <lineage>
        <taxon>Bacteria</taxon>
        <taxon>Pseudomonadati</taxon>
        <taxon>Pseudomonadota</taxon>
        <taxon>Betaproteobacteria</taxon>
        <taxon>Burkholderiales</taxon>
        <taxon>Oxalobacteraceae</taxon>
        <taxon>Telluria group</taxon>
        <taxon>Zemynaea</taxon>
    </lineage>
</organism>
<keyword evidence="1" id="KW-0560">Oxidoreductase</keyword>
<dbReference type="EMBL" id="SPVF01000211">
    <property type="protein sequence ID" value="TFW16417.1"/>
    <property type="molecule type" value="Genomic_DNA"/>
</dbReference>
<dbReference type="InterPro" id="IPR036812">
    <property type="entry name" value="NAD(P)_OxRdtase_dom_sf"/>
</dbReference>
<gene>
    <name evidence="3" type="ORF">E4L96_16375</name>
</gene>
<dbReference type="GO" id="GO:0005829">
    <property type="term" value="C:cytosol"/>
    <property type="evidence" value="ECO:0007669"/>
    <property type="project" value="TreeGrafter"/>
</dbReference>
<dbReference type="GO" id="GO:0016491">
    <property type="term" value="F:oxidoreductase activity"/>
    <property type="evidence" value="ECO:0007669"/>
    <property type="project" value="UniProtKB-KW"/>
</dbReference>
<dbReference type="Proteomes" id="UP000298438">
    <property type="component" value="Unassembled WGS sequence"/>
</dbReference>
<dbReference type="InterPro" id="IPR050523">
    <property type="entry name" value="AKR_Detox_Biosynth"/>
</dbReference>
<reference evidence="3 4" key="1">
    <citation type="submission" date="2019-03" db="EMBL/GenBank/DDBJ databases">
        <title>Draft Genome Sequence of Massilia arenosa sp. nov., a Novel Massilia Species Isolated from a Sandy-loam Maize Soil.</title>
        <authorList>
            <person name="Raths R."/>
            <person name="Peta V."/>
            <person name="Bucking H."/>
        </authorList>
    </citation>
    <scope>NUCLEOTIDE SEQUENCE [LARGE SCALE GENOMIC DNA]</scope>
    <source>
        <strain evidence="3 4">MC02</strain>
    </source>
</reference>
<dbReference type="AlphaFoldDB" id="A0A4Y9S506"/>
<evidence type="ECO:0000313" key="3">
    <source>
        <dbReference type="EMBL" id="TFW16417.1"/>
    </source>
</evidence>
<feature type="non-terminal residue" evidence="3">
    <location>
        <position position="1"/>
    </location>
</feature>
<protein>
    <submittedName>
        <fullName evidence="3">Aldo/keto reductase</fullName>
    </submittedName>
</protein>
<evidence type="ECO:0000313" key="4">
    <source>
        <dbReference type="Proteomes" id="UP000298438"/>
    </source>
</evidence>